<keyword evidence="3" id="KW-0509">mRNA transport</keyword>
<feature type="region of interest" description="Disordered" evidence="5">
    <location>
        <begin position="1"/>
        <end position="107"/>
    </location>
</feature>
<evidence type="ECO:0000256" key="4">
    <source>
        <dbReference type="ARBA" id="ARBA00023242"/>
    </source>
</evidence>
<feature type="compositionally biased region" description="Polar residues" evidence="5">
    <location>
        <begin position="86"/>
        <end position="107"/>
    </location>
</feature>
<dbReference type="PANTHER" id="PTHR11225">
    <property type="entry name" value="NUCLEAR PORE COMPLEX PROTEIN NUP93 NUCLEOPORIN NUP93 DEAD EYE PROTEIN"/>
    <property type="match status" value="1"/>
</dbReference>
<dbReference type="Pfam" id="PF04097">
    <property type="entry name" value="Nic96"/>
    <property type="match status" value="1"/>
</dbReference>
<dbReference type="InterPro" id="IPR007231">
    <property type="entry name" value="Nucleoporin_int_Nup93/Nic96"/>
</dbReference>
<dbReference type="PANTHER" id="PTHR11225:SF4">
    <property type="entry name" value="NUCLEAR PORE COMPLEX PROTEIN NUP93"/>
    <property type="match status" value="1"/>
</dbReference>
<dbReference type="Pfam" id="PF13634">
    <property type="entry name" value="Nucleoporin_FG"/>
    <property type="match status" value="2"/>
</dbReference>
<reference evidence="6 7" key="1">
    <citation type="submission" date="2024-06" db="EMBL/GenBank/DDBJ databases">
        <title>Complete genome of Phlyctema vagabunda strain 19-DSS-EL-015.</title>
        <authorList>
            <person name="Fiorenzani C."/>
        </authorList>
    </citation>
    <scope>NUCLEOTIDE SEQUENCE [LARGE SCALE GENOMIC DNA]</scope>
    <source>
        <strain evidence="6 7">19-DSS-EL-015</strain>
    </source>
</reference>
<feature type="compositionally biased region" description="Polar residues" evidence="5">
    <location>
        <begin position="1"/>
        <end position="15"/>
    </location>
</feature>
<evidence type="ECO:0008006" key="8">
    <source>
        <dbReference type="Google" id="ProtNLM"/>
    </source>
</evidence>
<dbReference type="EMBL" id="JBFCZG010000001">
    <property type="protein sequence ID" value="KAL3427607.1"/>
    <property type="molecule type" value="Genomic_DNA"/>
</dbReference>
<keyword evidence="3" id="KW-0906">Nuclear pore complex</keyword>
<keyword evidence="4" id="KW-0539">Nucleus</keyword>
<feature type="compositionally biased region" description="Polar residues" evidence="5">
    <location>
        <begin position="328"/>
        <end position="337"/>
    </location>
</feature>
<accession>A0ABR4PW72</accession>
<comment type="subcellular location">
    <subcellularLocation>
        <location evidence="1">Nucleus</location>
        <location evidence="1">Nuclear pore complex</location>
    </subcellularLocation>
</comment>
<feature type="compositionally biased region" description="Low complexity" evidence="5">
    <location>
        <begin position="60"/>
        <end position="75"/>
    </location>
</feature>
<feature type="compositionally biased region" description="Polar residues" evidence="5">
    <location>
        <begin position="28"/>
        <end position="52"/>
    </location>
</feature>
<comment type="caution">
    <text evidence="6">The sequence shown here is derived from an EMBL/GenBank/DDBJ whole genome shotgun (WGS) entry which is preliminary data.</text>
</comment>
<feature type="region of interest" description="Disordered" evidence="5">
    <location>
        <begin position="328"/>
        <end position="361"/>
    </location>
</feature>
<sequence>MSLFGSTQSKPSLFSGTAAPSGGGLFGNPTQSTQQGGTSAFGNLGGNSTAQSGGFGASNPAPAQGSSFGGAQQAQNNLFGGAKPAAQSSLFGGPQQTQNSLFGGAQTQQSGGLFGAAAPASQPQGGLFAAAQNSIPPTSLFDQYNASQQQQGSLSQSQATSQQSGAYFDAILEKSRKRAHVENADEDLPSLQLGLGDLRQRIKKLGAGVPEQRDDGRAHYLLAASGVDPGAAVRDLNLFNAQSTRAERPQRVDTPDTDVEGYLANLQAQTTISMIEDGLARSVRDFDSFLEDNVAMEWDAQRKRIYQHFGIKPREDLINTRANASFAASSSGTQSGFGRSRRTKGAALNGSRAAGTPGASAFGRSGLSKSIIGAAGPIGSGRQALFADVEKRLEAKNANLTGPNDRFEREKQSKFIEKVQELNIARLNKSFWPVISQFSKVADPAAEPLSSDILRAYRGLKEIVGENSDVQSLAEPTAVRERQFAEAYLDEAPNSAQSITIKNMILTGATRFLEQDFYENLEALVSRNPREANLGGVPNVLSKVKAYVRIQAARKNLISEQADLQMLGDDHAWALIYFLIRSGHVREAVEYVSSNAVAFRSIDRNFSTYITAYYNSPDRRLRRDLQDRISNEYNQRLRVAPENSIDPFRMLCYKVIGRCDLESRNLHGVPIDMEDYMWLQFVLAREVSRVDEIANEVYGLAEVQAHIHVIGQRHFKVGADGANSTAYFMILILGGLFEQAIDYLYPFQHIDAVHFAIVLDYYGLLRVSDPAVAESDFMSRTTKGQPQISFAFMLGYYTREFRAANVAAAVDYLSLICLNQDLPGEAGRTQVSMCHESMRELILESREFAMLLGDIRADGQRIQGAIEERLSLIALQDADEFMRTVTIQAASVADDNGRTTDAVLLYHLAGEFDNVIVIITRALSEAIAVPIGQDPMRLQPLKPRALELEQAQGNSLSLTSVDDPVVLARDMTSLYGQNRMYLNKIKDANKDACGVLLRMSEAKALVERERWPEAMDIIIALDILPLRANGNASEVRRYGTKFSSLPQTVANNVPNLLMWTILCCNKQRAILSAGQFGGNDGTRRQMIEDLKQKNMDLTTYTSQLRYRFPAHLHEALARAVSE</sequence>
<keyword evidence="7" id="KW-1185">Reference proteome</keyword>
<keyword evidence="3" id="KW-0811">Translocation</keyword>
<evidence type="ECO:0000313" key="7">
    <source>
        <dbReference type="Proteomes" id="UP001629113"/>
    </source>
</evidence>
<evidence type="ECO:0000256" key="2">
    <source>
        <dbReference type="ARBA" id="ARBA00010186"/>
    </source>
</evidence>
<evidence type="ECO:0000313" key="6">
    <source>
        <dbReference type="EMBL" id="KAL3427607.1"/>
    </source>
</evidence>
<keyword evidence="3" id="KW-0813">Transport</keyword>
<evidence type="ECO:0000256" key="1">
    <source>
        <dbReference type="ARBA" id="ARBA00004567"/>
    </source>
</evidence>
<evidence type="ECO:0000256" key="3">
    <source>
        <dbReference type="ARBA" id="ARBA00023132"/>
    </source>
</evidence>
<name>A0ABR4PW72_9HELO</name>
<keyword evidence="3" id="KW-0653">Protein transport</keyword>
<proteinExistence type="inferred from homology"/>
<gene>
    <name evidence="6" type="ORF">PVAG01_01116</name>
</gene>
<dbReference type="Proteomes" id="UP001629113">
    <property type="component" value="Unassembled WGS sequence"/>
</dbReference>
<dbReference type="InterPro" id="IPR025574">
    <property type="entry name" value="Nucleoporin_FG_rpt"/>
</dbReference>
<comment type="similarity">
    <text evidence="2">Belongs to the nucleoporin interacting component (NIC) family.</text>
</comment>
<evidence type="ECO:0000256" key="5">
    <source>
        <dbReference type="SAM" id="MobiDB-lite"/>
    </source>
</evidence>
<protein>
    <recommendedName>
        <fullName evidence="8">Nuclear pore protein</fullName>
    </recommendedName>
</protein>
<organism evidence="6 7">
    <name type="scientific">Phlyctema vagabunda</name>
    <dbReference type="NCBI Taxonomy" id="108571"/>
    <lineage>
        <taxon>Eukaryota</taxon>
        <taxon>Fungi</taxon>
        <taxon>Dikarya</taxon>
        <taxon>Ascomycota</taxon>
        <taxon>Pezizomycotina</taxon>
        <taxon>Leotiomycetes</taxon>
        <taxon>Helotiales</taxon>
        <taxon>Dermateaceae</taxon>
        <taxon>Phlyctema</taxon>
    </lineage>
</organism>